<keyword evidence="3" id="KW-1185">Reference proteome</keyword>
<keyword evidence="1" id="KW-0472">Membrane</keyword>
<dbReference type="AlphaFoldDB" id="A0A2K3CMW5"/>
<dbReference type="RefSeq" id="XP_042914042.1">
    <property type="nucleotide sequence ID" value="XM_043073035.1"/>
</dbReference>
<dbReference type="ExpressionAtlas" id="A0A2K3CMW5">
    <property type="expression patterns" value="baseline and differential"/>
</dbReference>
<evidence type="ECO:0000256" key="1">
    <source>
        <dbReference type="SAM" id="Phobius"/>
    </source>
</evidence>
<dbReference type="GeneID" id="66057371"/>
<sequence length="190" mass="19432">LGGESFSTDVLPWVLAVLWGALALWLPALGLSSLRELHEGAHARPPAASSGAGGGVDAAEAPRGVEGAAPAAPGFGPPDDVELPDERVMAAGYLTLAATVTAIEMALPPFAFDSVGQTVTSLIKLVFLILAVGSWPALLIYPYEAAKQRPEARRQVRDWFRNTLVASAAEAGGAAAGAGKVGEKVPVPTS</sequence>
<evidence type="ECO:0000313" key="3">
    <source>
        <dbReference type="Proteomes" id="UP000006906"/>
    </source>
</evidence>
<dbReference type="EMBL" id="KZ454963">
    <property type="protein sequence ID" value="PNW69614.1"/>
    <property type="molecule type" value="Genomic_DNA"/>
</dbReference>
<accession>A0A2K3CMW5</accession>
<organism evidence="2 3">
    <name type="scientific">Chlamydomonas reinhardtii</name>
    <name type="common">Chlamydomonas smithii</name>
    <dbReference type="NCBI Taxonomy" id="3055"/>
    <lineage>
        <taxon>Eukaryota</taxon>
        <taxon>Viridiplantae</taxon>
        <taxon>Chlorophyta</taxon>
        <taxon>core chlorophytes</taxon>
        <taxon>Chlorophyceae</taxon>
        <taxon>CS clade</taxon>
        <taxon>Chlamydomonadales</taxon>
        <taxon>Chlamydomonadaceae</taxon>
        <taxon>Chlamydomonas</taxon>
    </lineage>
</organism>
<dbReference type="KEGG" id="cre:CHLRE_36g759747v5"/>
<feature type="transmembrane region" description="Helical" evidence="1">
    <location>
        <begin position="90"/>
        <end position="110"/>
    </location>
</feature>
<dbReference type="PaxDb" id="3055-EDO99859"/>
<proteinExistence type="predicted"/>
<evidence type="ECO:0000313" key="2">
    <source>
        <dbReference type="EMBL" id="PNW69614.1"/>
    </source>
</evidence>
<gene>
    <name evidence="2" type="ORF">CHLRE_36g759747v5</name>
</gene>
<reference evidence="2 3" key="1">
    <citation type="journal article" date="2007" name="Science">
        <title>The Chlamydomonas genome reveals the evolution of key animal and plant functions.</title>
        <authorList>
            <person name="Merchant S.S."/>
            <person name="Prochnik S.E."/>
            <person name="Vallon O."/>
            <person name="Harris E.H."/>
            <person name="Karpowicz S.J."/>
            <person name="Witman G.B."/>
            <person name="Terry A."/>
            <person name="Salamov A."/>
            <person name="Fritz-Laylin L.K."/>
            <person name="Marechal-Drouard L."/>
            <person name="Marshall W.F."/>
            <person name="Qu L.H."/>
            <person name="Nelson D.R."/>
            <person name="Sanderfoot A.A."/>
            <person name="Spalding M.H."/>
            <person name="Kapitonov V.V."/>
            <person name="Ren Q."/>
            <person name="Ferris P."/>
            <person name="Lindquist E."/>
            <person name="Shapiro H."/>
            <person name="Lucas S.M."/>
            <person name="Grimwood J."/>
            <person name="Schmutz J."/>
            <person name="Cardol P."/>
            <person name="Cerutti H."/>
            <person name="Chanfreau G."/>
            <person name="Chen C.L."/>
            <person name="Cognat V."/>
            <person name="Croft M.T."/>
            <person name="Dent R."/>
            <person name="Dutcher S."/>
            <person name="Fernandez E."/>
            <person name="Fukuzawa H."/>
            <person name="Gonzalez-Ballester D."/>
            <person name="Gonzalez-Halphen D."/>
            <person name="Hallmann A."/>
            <person name="Hanikenne M."/>
            <person name="Hippler M."/>
            <person name="Inwood W."/>
            <person name="Jabbari K."/>
            <person name="Kalanon M."/>
            <person name="Kuras R."/>
            <person name="Lefebvre P.A."/>
            <person name="Lemaire S.D."/>
            <person name="Lobanov A.V."/>
            <person name="Lohr M."/>
            <person name="Manuell A."/>
            <person name="Meier I."/>
            <person name="Mets L."/>
            <person name="Mittag M."/>
            <person name="Mittelmeier T."/>
            <person name="Moroney J.V."/>
            <person name="Moseley J."/>
            <person name="Napoli C."/>
            <person name="Nedelcu A.M."/>
            <person name="Niyogi K."/>
            <person name="Novoselov S.V."/>
            <person name="Paulsen I.T."/>
            <person name="Pazour G."/>
            <person name="Purton S."/>
            <person name="Ral J.P."/>
            <person name="Riano-Pachon D.M."/>
            <person name="Riekhof W."/>
            <person name="Rymarquis L."/>
            <person name="Schroda M."/>
            <person name="Stern D."/>
            <person name="Umen J."/>
            <person name="Willows R."/>
            <person name="Wilson N."/>
            <person name="Zimmer S.L."/>
            <person name="Allmer J."/>
            <person name="Balk J."/>
            <person name="Bisova K."/>
            <person name="Chen C.J."/>
            <person name="Elias M."/>
            <person name="Gendler K."/>
            <person name="Hauser C."/>
            <person name="Lamb M.R."/>
            <person name="Ledford H."/>
            <person name="Long J.C."/>
            <person name="Minagawa J."/>
            <person name="Page M.D."/>
            <person name="Pan J."/>
            <person name="Pootakham W."/>
            <person name="Roje S."/>
            <person name="Rose A."/>
            <person name="Stahlberg E."/>
            <person name="Terauchi A.M."/>
            <person name="Yang P."/>
            <person name="Ball S."/>
            <person name="Bowler C."/>
            <person name="Dieckmann C.L."/>
            <person name="Gladyshev V.N."/>
            <person name="Green P."/>
            <person name="Jorgensen R."/>
            <person name="Mayfield S."/>
            <person name="Mueller-Roeber B."/>
            <person name="Rajamani S."/>
            <person name="Sayre R.T."/>
            <person name="Brokstein P."/>
            <person name="Dubchak I."/>
            <person name="Goodstein D."/>
            <person name="Hornick L."/>
            <person name="Huang Y.W."/>
            <person name="Jhaveri J."/>
            <person name="Luo Y."/>
            <person name="Martinez D."/>
            <person name="Ngau W.C."/>
            <person name="Otillar B."/>
            <person name="Poliakov A."/>
            <person name="Porter A."/>
            <person name="Szajkowski L."/>
            <person name="Werner G."/>
            <person name="Zhou K."/>
            <person name="Grigoriev I.V."/>
            <person name="Rokhsar D.S."/>
            <person name="Grossman A.R."/>
        </authorList>
    </citation>
    <scope>NUCLEOTIDE SEQUENCE [LARGE SCALE GENOMIC DNA]</scope>
    <source>
        <strain evidence="3">CC-503</strain>
    </source>
</reference>
<dbReference type="InParanoid" id="A0A2K3CMW5"/>
<feature type="non-terminal residue" evidence="2">
    <location>
        <position position="1"/>
    </location>
</feature>
<dbReference type="OrthoDB" id="539205at2759"/>
<feature type="transmembrane region" description="Helical" evidence="1">
    <location>
        <begin position="12"/>
        <end position="34"/>
    </location>
</feature>
<name>A0A2K3CMW5_CHLRE</name>
<dbReference type="Proteomes" id="UP000006906">
    <property type="component" value="Unassembled WGS sequence"/>
</dbReference>
<feature type="transmembrane region" description="Helical" evidence="1">
    <location>
        <begin position="122"/>
        <end position="143"/>
    </location>
</feature>
<keyword evidence="1" id="KW-1133">Transmembrane helix</keyword>
<protein>
    <submittedName>
        <fullName evidence="2">Uncharacterized protein</fullName>
    </submittedName>
</protein>
<keyword evidence="1" id="KW-0812">Transmembrane</keyword>